<dbReference type="Gene3D" id="3.40.50.620">
    <property type="entry name" value="HUPs"/>
    <property type="match status" value="1"/>
</dbReference>
<sequence>MWNDAMLKQILVGYDDSPAAQRALEFALKLAQGFGCQLQVVYAAVLPAGSPEATASLMADSTALRPGLSQKVLERAAQAGVKAAWKVVPGSAGDVLLAEVRSGSFDHLVIGNSGRGTLARWLLGSVMNEVVEHSQIPVTVVP</sequence>
<feature type="domain" description="UspA" evidence="2">
    <location>
        <begin position="6"/>
        <end position="142"/>
    </location>
</feature>
<dbReference type="PRINTS" id="PR01438">
    <property type="entry name" value="UNVRSLSTRESS"/>
</dbReference>
<dbReference type="EMBL" id="AUZY01004880">
    <property type="protein sequence ID" value="EQD61405.1"/>
    <property type="molecule type" value="Genomic_DNA"/>
</dbReference>
<dbReference type="PANTHER" id="PTHR46268">
    <property type="entry name" value="STRESS RESPONSE PROTEIN NHAX"/>
    <property type="match status" value="1"/>
</dbReference>
<dbReference type="InterPro" id="IPR006015">
    <property type="entry name" value="Universal_stress_UspA"/>
</dbReference>
<gene>
    <name evidence="3" type="ORF">B1B_07654</name>
</gene>
<dbReference type="PANTHER" id="PTHR46268:SF25">
    <property type="entry name" value="USPA DOMAIN PROTEIN"/>
    <property type="match status" value="1"/>
</dbReference>
<evidence type="ECO:0000256" key="1">
    <source>
        <dbReference type="ARBA" id="ARBA00008791"/>
    </source>
</evidence>
<dbReference type="Pfam" id="PF00582">
    <property type="entry name" value="Usp"/>
    <property type="match status" value="1"/>
</dbReference>
<evidence type="ECO:0000313" key="3">
    <source>
        <dbReference type="EMBL" id="EQD61405.1"/>
    </source>
</evidence>
<proteinExistence type="inferred from homology"/>
<protein>
    <submittedName>
        <fullName evidence="3">UspA domain protein</fullName>
    </submittedName>
</protein>
<comment type="similarity">
    <text evidence="1">Belongs to the universal stress protein A family.</text>
</comment>
<evidence type="ECO:0000259" key="2">
    <source>
        <dbReference type="Pfam" id="PF00582"/>
    </source>
</evidence>
<reference evidence="3" key="2">
    <citation type="journal article" date="2014" name="ISME J.">
        <title>Microbial stratification in low pH oxic and suboxic macroscopic growths along an acid mine drainage.</title>
        <authorList>
            <person name="Mendez-Garcia C."/>
            <person name="Mesa V."/>
            <person name="Sprenger R.R."/>
            <person name="Richter M."/>
            <person name="Diez M.S."/>
            <person name="Solano J."/>
            <person name="Bargiela R."/>
            <person name="Golyshina O.V."/>
            <person name="Manteca A."/>
            <person name="Ramos J.L."/>
            <person name="Gallego J.R."/>
            <person name="Llorente I."/>
            <person name="Martins Dos Santos V.A."/>
            <person name="Jensen O.N."/>
            <person name="Pelaez A.I."/>
            <person name="Sanchez J."/>
            <person name="Ferrer M."/>
        </authorList>
    </citation>
    <scope>NUCLEOTIDE SEQUENCE</scope>
</reference>
<dbReference type="SUPFAM" id="SSF52402">
    <property type="entry name" value="Adenine nucleotide alpha hydrolases-like"/>
    <property type="match status" value="1"/>
</dbReference>
<reference evidence="3" key="1">
    <citation type="submission" date="2013-08" db="EMBL/GenBank/DDBJ databases">
        <authorList>
            <person name="Mendez C."/>
            <person name="Richter M."/>
            <person name="Ferrer M."/>
            <person name="Sanchez J."/>
        </authorList>
    </citation>
    <scope>NUCLEOTIDE SEQUENCE</scope>
</reference>
<name>T1C5L7_9ZZZZ</name>
<dbReference type="InterPro" id="IPR006016">
    <property type="entry name" value="UspA"/>
</dbReference>
<dbReference type="AlphaFoldDB" id="T1C5L7"/>
<comment type="caution">
    <text evidence="3">The sequence shown here is derived from an EMBL/GenBank/DDBJ whole genome shotgun (WGS) entry which is preliminary data.</text>
</comment>
<accession>T1C5L7</accession>
<organism evidence="3">
    <name type="scientific">mine drainage metagenome</name>
    <dbReference type="NCBI Taxonomy" id="410659"/>
    <lineage>
        <taxon>unclassified sequences</taxon>
        <taxon>metagenomes</taxon>
        <taxon>ecological metagenomes</taxon>
    </lineage>
</organism>
<dbReference type="CDD" id="cd00293">
    <property type="entry name" value="USP-like"/>
    <property type="match status" value="1"/>
</dbReference>
<dbReference type="InterPro" id="IPR014729">
    <property type="entry name" value="Rossmann-like_a/b/a_fold"/>
</dbReference>